<evidence type="ECO:0000256" key="9">
    <source>
        <dbReference type="SAM" id="Phobius"/>
    </source>
</evidence>
<comment type="subcellular location">
    <subcellularLocation>
        <location evidence="1">Endomembrane system</location>
    </subcellularLocation>
</comment>
<reference evidence="13" key="2">
    <citation type="submission" date="2018-02" db="UniProtKB">
        <authorList>
            <consortium name="EnsemblPlants"/>
        </authorList>
    </citation>
    <scope>IDENTIFICATION</scope>
    <source>
        <strain evidence="13">Williams 82</strain>
    </source>
</reference>
<feature type="domain" description="Phytocyanin" evidence="11">
    <location>
        <begin position="23"/>
        <end position="132"/>
    </location>
</feature>
<evidence type="ECO:0000256" key="3">
    <source>
        <dbReference type="ARBA" id="ARBA00022729"/>
    </source>
</evidence>
<protein>
    <recommendedName>
        <fullName evidence="11">Phytocyanin domain-containing protein</fullName>
    </recommendedName>
</protein>
<dbReference type="PANTHER" id="PTHR33021">
    <property type="entry name" value="BLUE COPPER PROTEIN"/>
    <property type="match status" value="1"/>
</dbReference>
<dbReference type="SUPFAM" id="SSF49503">
    <property type="entry name" value="Cupredoxins"/>
    <property type="match status" value="1"/>
</dbReference>
<evidence type="ECO:0000259" key="11">
    <source>
        <dbReference type="PROSITE" id="PS51485"/>
    </source>
</evidence>
<dbReference type="SMR" id="K7MDW3"/>
<comment type="similarity">
    <text evidence="7">Belongs to the early nodulin-like (ENODL) family.</text>
</comment>
<dbReference type="EMBL" id="CM000848">
    <property type="protein sequence ID" value="KRH13641.1"/>
    <property type="molecule type" value="Genomic_DNA"/>
</dbReference>
<name>K7MDW3_SOYBN</name>
<dbReference type="PROSITE" id="PS51485">
    <property type="entry name" value="PHYTOCYANIN"/>
    <property type="match status" value="1"/>
</dbReference>
<gene>
    <name evidence="13" type="primary">LOC102665895</name>
    <name evidence="12" type="ORF">GLYMA_15G253400</name>
</gene>
<evidence type="ECO:0000313" key="13">
    <source>
        <dbReference type="EnsemblPlants" id="KRH13641"/>
    </source>
</evidence>
<dbReference type="GO" id="GO:0009055">
    <property type="term" value="F:electron transfer activity"/>
    <property type="evidence" value="ECO:0007669"/>
    <property type="project" value="InterPro"/>
</dbReference>
<dbReference type="OrthoDB" id="2015260at2759"/>
<evidence type="ECO:0000256" key="7">
    <source>
        <dbReference type="ARBA" id="ARBA00035011"/>
    </source>
</evidence>
<evidence type="ECO:0000256" key="1">
    <source>
        <dbReference type="ARBA" id="ARBA00004308"/>
    </source>
</evidence>
<dbReference type="ExpressionAtlas" id="K7MDW3">
    <property type="expression patterns" value="baseline and differential"/>
</dbReference>
<dbReference type="Gene3D" id="2.60.40.420">
    <property type="entry name" value="Cupredoxins - blue copper proteins"/>
    <property type="match status" value="1"/>
</dbReference>
<evidence type="ECO:0000256" key="4">
    <source>
        <dbReference type="ARBA" id="ARBA00023136"/>
    </source>
</evidence>
<evidence type="ECO:0000313" key="12">
    <source>
        <dbReference type="EMBL" id="KRH13641.1"/>
    </source>
</evidence>
<dbReference type="PaxDb" id="3847-GLYMA15G40431.1"/>
<reference evidence="12 13" key="1">
    <citation type="journal article" date="2010" name="Nature">
        <title>Genome sequence of the palaeopolyploid soybean.</title>
        <authorList>
            <person name="Schmutz J."/>
            <person name="Cannon S.B."/>
            <person name="Schlueter J."/>
            <person name="Ma J."/>
            <person name="Mitros T."/>
            <person name="Nelson W."/>
            <person name="Hyten D.L."/>
            <person name="Song Q."/>
            <person name="Thelen J.J."/>
            <person name="Cheng J."/>
            <person name="Xu D."/>
            <person name="Hellsten U."/>
            <person name="May G.D."/>
            <person name="Yu Y."/>
            <person name="Sakurai T."/>
            <person name="Umezawa T."/>
            <person name="Bhattacharyya M.K."/>
            <person name="Sandhu D."/>
            <person name="Valliyodan B."/>
            <person name="Lindquist E."/>
            <person name="Peto M."/>
            <person name="Grant D."/>
            <person name="Shu S."/>
            <person name="Goodstein D."/>
            <person name="Barry K."/>
            <person name="Futrell-Griggs M."/>
            <person name="Abernathy B."/>
            <person name="Du J."/>
            <person name="Tian Z."/>
            <person name="Zhu L."/>
            <person name="Gill N."/>
            <person name="Joshi T."/>
            <person name="Libault M."/>
            <person name="Sethuraman A."/>
            <person name="Zhang X.-C."/>
            <person name="Shinozaki K."/>
            <person name="Nguyen H.T."/>
            <person name="Wing R.A."/>
            <person name="Cregan P."/>
            <person name="Specht J."/>
            <person name="Grimwood J."/>
            <person name="Rokhsar D."/>
            <person name="Stacey G."/>
            <person name="Shoemaker R.C."/>
            <person name="Jackson S.A."/>
        </authorList>
    </citation>
    <scope>NUCLEOTIDE SEQUENCE [LARGE SCALE GENOMIC DNA]</scope>
    <source>
        <strain evidence="13">cv. Williams 82</strain>
        <tissue evidence="12">Callus</tissue>
    </source>
</reference>
<keyword evidence="4 9" id="KW-0472">Membrane</keyword>
<evidence type="ECO:0000256" key="6">
    <source>
        <dbReference type="ARBA" id="ARBA00023180"/>
    </source>
</evidence>
<dbReference type="InterPro" id="IPR003245">
    <property type="entry name" value="Phytocyanin_dom"/>
</dbReference>
<dbReference type="GO" id="GO:0005886">
    <property type="term" value="C:plasma membrane"/>
    <property type="evidence" value="ECO:0000318"/>
    <property type="project" value="GO_Central"/>
</dbReference>
<dbReference type="PANTHER" id="PTHR33021:SF522">
    <property type="entry name" value="PHYTOCYANIN DOMAIN-CONTAINING PROTEIN"/>
    <property type="match status" value="1"/>
</dbReference>
<proteinExistence type="inferred from homology"/>
<feature type="chain" id="PRO_5014581747" description="Phytocyanin domain-containing protein" evidence="10">
    <location>
        <begin position="23"/>
        <end position="176"/>
    </location>
</feature>
<reference evidence="12" key="3">
    <citation type="submission" date="2018-07" db="EMBL/GenBank/DDBJ databases">
        <title>WGS assembly of Glycine max.</title>
        <authorList>
            <person name="Schmutz J."/>
            <person name="Cannon S."/>
            <person name="Schlueter J."/>
            <person name="Ma J."/>
            <person name="Mitros T."/>
            <person name="Nelson W."/>
            <person name="Hyten D."/>
            <person name="Song Q."/>
            <person name="Thelen J."/>
            <person name="Cheng J."/>
            <person name="Xu D."/>
            <person name="Hellsten U."/>
            <person name="May G."/>
            <person name="Yu Y."/>
            <person name="Sakurai T."/>
            <person name="Umezawa T."/>
            <person name="Bhattacharyya M."/>
            <person name="Sandhu D."/>
            <person name="Valliyodan B."/>
            <person name="Lindquist E."/>
            <person name="Peto M."/>
            <person name="Grant D."/>
            <person name="Shu S."/>
            <person name="Goodstein D."/>
            <person name="Barry K."/>
            <person name="Futrell-Griggs M."/>
            <person name="Abernathy B."/>
            <person name="Du J."/>
            <person name="Tian Z."/>
            <person name="Zhu L."/>
            <person name="Gill N."/>
            <person name="Joshi T."/>
            <person name="Libault M."/>
            <person name="Sethuraman A."/>
            <person name="Zhang X."/>
            <person name="Shinozaki K."/>
            <person name="Nguyen H."/>
            <person name="Wing R."/>
            <person name="Cregan P."/>
            <person name="Specht J."/>
            <person name="Grimwood J."/>
            <person name="Rokhsar D."/>
            <person name="Stacey G."/>
            <person name="Shoemaker R."/>
            <person name="Jackson S."/>
        </authorList>
    </citation>
    <scope>NUCLEOTIDE SEQUENCE</scope>
    <source>
        <tissue evidence="12">Callus</tissue>
    </source>
</reference>
<dbReference type="FunFam" id="2.60.40.420:FF:000034">
    <property type="entry name" value="Cupredoxin superfamily protein"/>
    <property type="match status" value="1"/>
</dbReference>
<keyword evidence="5" id="KW-1015">Disulfide bond</keyword>
<evidence type="ECO:0000256" key="8">
    <source>
        <dbReference type="ARBA" id="ARBA00037626"/>
    </source>
</evidence>
<dbReference type="AlphaFoldDB" id="K7MDW3"/>
<dbReference type="eggNOG" id="ENOG502S9FB">
    <property type="taxonomic scope" value="Eukaryota"/>
</dbReference>
<keyword evidence="3 10" id="KW-0732">Signal</keyword>
<dbReference type="InterPro" id="IPR039391">
    <property type="entry name" value="Phytocyanin-like"/>
</dbReference>
<sequence length="176" mass="19468">MGFNLIGSSIFAMIFIIGVTEATNYTVGDSFGWSVPSNKSFYTDWASTKKFFVGDNLIFNWNGNHSIKITMKTIDYESCNSSWFDALTYLVTKNGTAMSIHTIDAPIGYRYFYCIVGNHCELGQKFSINVQSHSGSSPAPAPAPSFGILSAFLSSLAVYFFTLTRVLVDLEDNLKI</sequence>
<keyword evidence="9" id="KW-0812">Transmembrane</keyword>
<evidence type="ECO:0000313" key="14">
    <source>
        <dbReference type="Proteomes" id="UP000008827"/>
    </source>
</evidence>
<accession>K7MDW3</accession>
<keyword evidence="9" id="KW-1133">Transmembrane helix</keyword>
<dbReference type="Pfam" id="PF02298">
    <property type="entry name" value="Cu_bind_like"/>
    <property type="match status" value="1"/>
</dbReference>
<evidence type="ECO:0000256" key="5">
    <source>
        <dbReference type="ARBA" id="ARBA00023157"/>
    </source>
</evidence>
<keyword evidence="2" id="KW-0536">Nodulation</keyword>
<evidence type="ECO:0000256" key="2">
    <source>
        <dbReference type="ARBA" id="ARBA00022458"/>
    </source>
</evidence>
<feature type="transmembrane region" description="Helical" evidence="9">
    <location>
        <begin position="146"/>
        <end position="168"/>
    </location>
</feature>
<keyword evidence="14" id="KW-1185">Reference proteome</keyword>
<keyword evidence="6" id="KW-0325">Glycoprotein</keyword>
<dbReference type="EnsemblPlants" id="KRH13641">
    <property type="protein sequence ID" value="KRH13641"/>
    <property type="gene ID" value="GLYMA_15G253400"/>
</dbReference>
<dbReference type="Proteomes" id="UP000008827">
    <property type="component" value="Chromosome 15"/>
</dbReference>
<organism evidence="12">
    <name type="scientific">Glycine max</name>
    <name type="common">Soybean</name>
    <name type="synonym">Glycine hispida</name>
    <dbReference type="NCBI Taxonomy" id="3847"/>
    <lineage>
        <taxon>Eukaryota</taxon>
        <taxon>Viridiplantae</taxon>
        <taxon>Streptophyta</taxon>
        <taxon>Embryophyta</taxon>
        <taxon>Tracheophyta</taxon>
        <taxon>Spermatophyta</taxon>
        <taxon>Magnoliopsida</taxon>
        <taxon>eudicotyledons</taxon>
        <taxon>Gunneridae</taxon>
        <taxon>Pentapetalae</taxon>
        <taxon>rosids</taxon>
        <taxon>fabids</taxon>
        <taxon>Fabales</taxon>
        <taxon>Fabaceae</taxon>
        <taxon>Papilionoideae</taxon>
        <taxon>50 kb inversion clade</taxon>
        <taxon>NPAAA clade</taxon>
        <taxon>indigoferoid/millettioid clade</taxon>
        <taxon>Phaseoleae</taxon>
        <taxon>Glycine</taxon>
        <taxon>Glycine subgen. Soja</taxon>
    </lineage>
</organism>
<dbReference type="InterPro" id="IPR008972">
    <property type="entry name" value="Cupredoxin"/>
</dbReference>
<dbReference type="Gramene" id="KRH13641">
    <property type="protein sequence ID" value="KRH13641"/>
    <property type="gene ID" value="GLYMA_15G253400"/>
</dbReference>
<dbReference type="GO" id="GO:0012505">
    <property type="term" value="C:endomembrane system"/>
    <property type="evidence" value="ECO:0007669"/>
    <property type="project" value="UniProtKB-SubCell"/>
</dbReference>
<dbReference type="GO" id="GO:0009877">
    <property type="term" value="P:nodulation"/>
    <property type="evidence" value="ECO:0007669"/>
    <property type="project" value="UniProtKB-KW"/>
</dbReference>
<comment type="function">
    <text evidence="8">May act as a carbohydrate transporter.</text>
</comment>
<feature type="signal peptide" evidence="10">
    <location>
        <begin position="1"/>
        <end position="22"/>
    </location>
</feature>
<evidence type="ECO:0000256" key="10">
    <source>
        <dbReference type="SAM" id="SignalP"/>
    </source>
</evidence>